<comment type="caution">
    <text evidence="2">The sequence shown here is derived from an EMBL/GenBank/DDBJ whole genome shotgun (WGS) entry which is preliminary data.</text>
</comment>
<dbReference type="SUPFAM" id="SSF52047">
    <property type="entry name" value="RNI-like"/>
    <property type="match status" value="1"/>
</dbReference>
<keyword evidence="3" id="KW-1185">Reference proteome</keyword>
<name>A0ABD0WJB9_UMBPY</name>
<dbReference type="InterPro" id="IPR032675">
    <property type="entry name" value="LRR_dom_sf"/>
</dbReference>
<proteinExistence type="predicted"/>
<accession>A0ABD0WJB9</accession>
<dbReference type="EMBL" id="JAGEUA010000009">
    <property type="protein sequence ID" value="KAL0965621.1"/>
    <property type="molecule type" value="Genomic_DNA"/>
</dbReference>
<protein>
    <submittedName>
        <fullName evidence="2">Uncharacterized protein</fullName>
    </submittedName>
</protein>
<evidence type="ECO:0000313" key="2">
    <source>
        <dbReference type="EMBL" id="KAL0965621.1"/>
    </source>
</evidence>
<evidence type="ECO:0000313" key="3">
    <source>
        <dbReference type="Proteomes" id="UP001557470"/>
    </source>
</evidence>
<dbReference type="PANTHER" id="PTHR39654:SF6">
    <property type="entry name" value="LEUCINE-RICH REPEAT-CONTAINING 75BB"/>
    <property type="match status" value="1"/>
</dbReference>
<dbReference type="PANTHER" id="PTHR39654">
    <property type="entry name" value="LEUCINE-RICH REPEAT-CONTAINING PROTEIN 75A-LIKE ISOFORM X1"/>
    <property type="match status" value="1"/>
</dbReference>
<sequence>MGSKLTRQSSLDHIETTFSKKRSERHDSSAVTKKSGGRGGGDFLFTSMMLKSDKLPGMLRKTNHSPYVKRVAWIRQIQKLLREQKLEQAVEVLRLLRKDLGLQGTSLNDILYKNAAFLNLVDPISHELLLSLAKDMQCPKREKDTLKSSDKICRQLIFHLTPHSKWMRQSVPRRKSQACLKTMLKQKLTSDVVNLSGIPLSSRDIQRVACYLQSIGDPVTAVDLSFTELQDESLRLLLPFLGSMPKLTTLAVNGNRLTVGVLKDLTELVKNPGQFASLAWVDLGNNVDIFTVPQPLLVALRRRFGLRSSLPTIYEYSEGQTYSSYTLETSVEEPSLCEEEVGGEKEEEEEEWGVGVKLDEKVVSTNVTLHYYER</sequence>
<gene>
    <name evidence="2" type="ORF">UPYG_G00283630</name>
</gene>
<reference evidence="2 3" key="1">
    <citation type="submission" date="2024-06" db="EMBL/GenBank/DDBJ databases">
        <authorList>
            <person name="Pan Q."/>
            <person name="Wen M."/>
            <person name="Jouanno E."/>
            <person name="Zahm M."/>
            <person name="Klopp C."/>
            <person name="Cabau C."/>
            <person name="Louis A."/>
            <person name="Berthelot C."/>
            <person name="Parey E."/>
            <person name="Roest Crollius H."/>
            <person name="Montfort J."/>
            <person name="Robinson-Rechavi M."/>
            <person name="Bouchez O."/>
            <person name="Lampietro C."/>
            <person name="Lopez Roques C."/>
            <person name="Donnadieu C."/>
            <person name="Postlethwait J."/>
            <person name="Bobe J."/>
            <person name="Verreycken H."/>
            <person name="Guiguen Y."/>
        </authorList>
    </citation>
    <scope>NUCLEOTIDE SEQUENCE [LARGE SCALE GENOMIC DNA]</scope>
    <source>
        <strain evidence="2">Up_M1</strain>
        <tissue evidence="2">Testis</tissue>
    </source>
</reference>
<organism evidence="2 3">
    <name type="scientific">Umbra pygmaea</name>
    <name type="common">Eastern mudminnow</name>
    <dbReference type="NCBI Taxonomy" id="75934"/>
    <lineage>
        <taxon>Eukaryota</taxon>
        <taxon>Metazoa</taxon>
        <taxon>Chordata</taxon>
        <taxon>Craniata</taxon>
        <taxon>Vertebrata</taxon>
        <taxon>Euteleostomi</taxon>
        <taxon>Actinopterygii</taxon>
        <taxon>Neopterygii</taxon>
        <taxon>Teleostei</taxon>
        <taxon>Protacanthopterygii</taxon>
        <taxon>Esociformes</taxon>
        <taxon>Umbridae</taxon>
        <taxon>Umbra</taxon>
    </lineage>
</organism>
<evidence type="ECO:0000256" key="1">
    <source>
        <dbReference type="SAM" id="MobiDB-lite"/>
    </source>
</evidence>
<dbReference type="AlphaFoldDB" id="A0ABD0WJB9"/>
<dbReference type="Proteomes" id="UP001557470">
    <property type="component" value="Unassembled WGS sequence"/>
</dbReference>
<dbReference type="Gene3D" id="3.80.10.10">
    <property type="entry name" value="Ribonuclease Inhibitor"/>
    <property type="match status" value="1"/>
</dbReference>
<feature type="region of interest" description="Disordered" evidence="1">
    <location>
        <begin position="1"/>
        <end position="35"/>
    </location>
</feature>